<dbReference type="WBParaSite" id="Pan_g12903.t1">
    <property type="protein sequence ID" value="Pan_g12903.t1"/>
    <property type="gene ID" value="Pan_g12903"/>
</dbReference>
<protein>
    <submittedName>
        <fullName evidence="3">Uncharacterized protein</fullName>
    </submittedName>
</protein>
<keyword evidence="2" id="KW-1185">Reference proteome</keyword>
<sequence length="166" mass="18200">MKRSPKSKTTVTTCCDGYSIKEEYLKNDDLFNKKAVEVIRNHKIDFDRMRAIIEQNILKIRVYASVRLATMSSSSLANSTEPSFWKSSRAKTKPSGTTLSPSTSLKTASSFSAQVERLGKDGLAKAADVLAKAVAANEASAPSKEALREFSSHMEGVDFIKVTRST</sequence>
<proteinExistence type="predicted"/>
<organism evidence="2 3">
    <name type="scientific">Panagrellus redivivus</name>
    <name type="common">Microworm</name>
    <dbReference type="NCBI Taxonomy" id="6233"/>
    <lineage>
        <taxon>Eukaryota</taxon>
        <taxon>Metazoa</taxon>
        <taxon>Ecdysozoa</taxon>
        <taxon>Nematoda</taxon>
        <taxon>Chromadorea</taxon>
        <taxon>Rhabditida</taxon>
        <taxon>Tylenchina</taxon>
        <taxon>Panagrolaimomorpha</taxon>
        <taxon>Panagrolaimoidea</taxon>
        <taxon>Panagrolaimidae</taxon>
        <taxon>Panagrellus</taxon>
    </lineage>
</organism>
<feature type="region of interest" description="Disordered" evidence="1">
    <location>
        <begin position="77"/>
        <end position="104"/>
    </location>
</feature>
<name>A0A7E4UU67_PANRE</name>
<evidence type="ECO:0000256" key="1">
    <source>
        <dbReference type="SAM" id="MobiDB-lite"/>
    </source>
</evidence>
<feature type="compositionally biased region" description="Low complexity" evidence="1">
    <location>
        <begin position="93"/>
        <end position="104"/>
    </location>
</feature>
<evidence type="ECO:0000313" key="2">
    <source>
        <dbReference type="Proteomes" id="UP000492821"/>
    </source>
</evidence>
<dbReference type="AlphaFoldDB" id="A0A7E4UU67"/>
<reference evidence="3" key="2">
    <citation type="submission" date="2020-10" db="UniProtKB">
        <authorList>
            <consortium name="WormBaseParasite"/>
        </authorList>
    </citation>
    <scope>IDENTIFICATION</scope>
</reference>
<feature type="compositionally biased region" description="Polar residues" evidence="1">
    <location>
        <begin position="77"/>
        <end position="86"/>
    </location>
</feature>
<accession>A0A7E4UU67</accession>
<dbReference type="Proteomes" id="UP000492821">
    <property type="component" value="Unassembled WGS sequence"/>
</dbReference>
<reference evidence="2" key="1">
    <citation type="journal article" date="2013" name="Genetics">
        <title>The draft genome and transcriptome of Panagrellus redivivus are shaped by the harsh demands of a free-living lifestyle.</title>
        <authorList>
            <person name="Srinivasan J."/>
            <person name="Dillman A.R."/>
            <person name="Macchietto M.G."/>
            <person name="Heikkinen L."/>
            <person name="Lakso M."/>
            <person name="Fracchia K.M."/>
            <person name="Antoshechkin I."/>
            <person name="Mortazavi A."/>
            <person name="Wong G."/>
            <person name="Sternberg P.W."/>
        </authorList>
    </citation>
    <scope>NUCLEOTIDE SEQUENCE [LARGE SCALE GENOMIC DNA]</scope>
    <source>
        <strain evidence="2">MT8872</strain>
    </source>
</reference>
<evidence type="ECO:0000313" key="3">
    <source>
        <dbReference type="WBParaSite" id="Pan_g12903.t1"/>
    </source>
</evidence>